<dbReference type="CDD" id="cd03137">
    <property type="entry name" value="GATase1_AraC_1"/>
    <property type="match status" value="1"/>
</dbReference>
<dbReference type="InterPro" id="IPR009057">
    <property type="entry name" value="Homeodomain-like_sf"/>
</dbReference>
<name>A0ABX8Z7M8_9NEIS</name>
<evidence type="ECO:0000256" key="1">
    <source>
        <dbReference type="ARBA" id="ARBA00023015"/>
    </source>
</evidence>
<evidence type="ECO:0000256" key="2">
    <source>
        <dbReference type="ARBA" id="ARBA00023163"/>
    </source>
</evidence>
<evidence type="ECO:0000313" key="4">
    <source>
        <dbReference type="EMBL" id="QZA78597.1"/>
    </source>
</evidence>
<protein>
    <submittedName>
        <fullName evidence="4">Helix-turn-helix domain-containing protein</fullName>
    </submittedName>
</protein>
<dbReference type="InterPro" id="IPR052158">
    <property type="entry name" value="INH-QAR"/>
</dbReference>
<dbReference type="SUPFAM" id="SSF46689">
    <property type="entry name" value="Homeodomain-like"/>
    <property type="match status" value="2"/>
</dbReference>
<dbReference type="InterPro" id="IPR018060">
    <property type="entry name" value="HTH_AraC"/>
</dbReference>
<keyword evidence="1" id="KW-0805">Transcription regulation</keyword>
<dbReference type="SMART" id="SM00342">
    <property type="entry name" value="HTH_ARAC"/>
    <property type="match status" value="1"/>
</dbReference>
<keyword evidence="2" id="KW-0804">Transcription</keyword>
<feature type="domain" description="HTH araC/xylS-type" evidence="3">
    <location>
        <begin position="217"/>
        <end position="315"/>
    </location>
</feature>
<dbReference type="EMBL" id="CP081150">
    <property type="protein sequence ID" value="QZA78597.1"/>
    <property type="molecule type" value="Genomic_DNA"/>
</dbReference>
<evidence type="ECO:0000259" key="3">
    <source>
        <dbReference type="PROSITE" id="PS01124"/>
    </source>
</evidence>
<dbReference type="InterPro" id="IPR029062">
    <property type="entry name" value="Class_I_gatase-like"/>
</dbReference>
<dbReference type="PANTHER" id="PTHR43130">
    <property type="entry name" value="ARAC-FAMILY TRANSCRIPTIONAL REGULATOR"/>
    <property type="match status" value="1"/>
</dbReference>
<evidence type="ECO:0000313" key="5">
    <source>
        <dbReference type="Proteomes" id="UP000825679"/>
    </source>
</evidence>
<proteinExistence type="predicted"/>
<dbReference type="Proteomes" id="UP000825679">
    <property type="component" value="Chromosome"/>
</dbReference>
<dbReference type="RefSeq" id="WP_221007126.1">
    <property type="nucleotide sequence ID" value="NZ_CP081150.1"/>
</dbReference>
<reference evidence="4 5" key="1">
    <citation type="submission" date="2021-08" db="EMBL/GenBank/DDBJ databases">
        <title>complete genome sequencing of Deefgea sp. D25.</title>
        <authorList>
            <person name="Bae J.-W."/>
            <person name="Gim D.-H."/>
        </authorList>
    </citation>
    <scope>NUCLEOTIDE SEQUENCE [LARGE SCALE GENOMIC DNA]</scope>
    <source>
        <strain evidence="4 5">D25</strain>
    </source>
</reference>
<sequence length="326" mass="36193">MTELYFVLTPNFMLLDLAGPAEAFQIAANHGAPYRLHMVAPVAELTCSIGLRPHQLNPLPQPIPAGAHIVLIGAENSKVSLQLPEAQAVVAWLREHFNATQHHLACVCSGTMLAAYAGLLDHYECTTHHEILERLRIAAPLAKVLDDRIFVQDGNIATSAGICSGIDLALHLIEQQAGSLIAQAVAREMVVWLRRSGQDPQLSPWLAHRNHLHPMVHKAQDLISRAPAERWTLEIVAAQVHTSGRNLARLFLQHCRVSLHQYHLAIRIATAKQLLNHPNLTIEQIAEQAGFASARDFRRVWQKEMGMLPSECRATTYPTKTYAKLK</sequence>
<dbReference type="PANTHER" id="PTHR43130:SF3">
    <property type="entry name" value="HTH-TYPE TRANSCRIPTIONAL REGULATOR RV1931C"/>
    <property type="match status" value="1"/>
</dbReference>
<dbReference type="Gene3D" id="1.10.10.60">
    <property type="entry name" value="Homeodomain-like"/>
    <property type="match status" value="2"/>
</dbReference>
<dbReference type="PROSITE" id="PS01124">
    <property type="entry name" value="HTH_ARAC_FAMILY_2"/>
    <property type="match status" value="1"/>
</dbReference>
<keyword evidence="5" id="KW-1185">Reference proteome</keyword>
<gene>
    <name evidence="4" type="ORF">K4H28_04050</name>
</gene>
<dbReference type="Pfam" id="PF12833">
    <property type="entry name" value="HTH_18"/>
    <property type="match status" value="1"/>
</dbReference>
<dbReference type="Pfam" id="PF01965">
    <property type="entry name" value="DJ-1_PfpI"/>
    <property type="match status" value="1"/>
</dbReference>
<dbReference type="SUPFAM" id="SSF52317">
    <property type="entry name" value="Class I glutamine amidotransferase-like"/>
    <property type="match status" value="1"/>
</dbReference>
<dbReference type="InterPro" id="IPR002818">
    <property type="entry name" value="DJ-1/PfpI"/>
</dbReference>
<organism evidence="4 5">
    <name type="scientific">Deefgea tanakiae</name>
    <dbReference type="NCBI Taxonomy" id="2865840"/>
    <lineage>
        <taxon>Bacteria</taxon>
        <taxon>Pseudomonadati</taxon>
        <taxon>Pseudomonadota</taxon>
        <taxon>Betaproteobacteria</taxon>
        <taxon>Neisseriales</taxon>
        <taxon>Chitinibacteraceae</taxon>
        <taxon>Deefgea</taxon>
    </lineage>
</organism>
<dbReference type="Gene3D" id="3.40.50.880">
    <property type="match status" value="1"/>
</dbReference>
<accession>A0ABX8Z7M8</accession>